<comment type="subcellular location">
    <subcellularLocation>
        <location evidence="1">Nucleus</location>
    </subcellularLocation>
</comment>
<dbReference type="Pfam" id="PF06544">
    <property type="entry name" value="Prp3_C"/>
    <property type="match status" value="1"/>
</dbReference>
<comment type="caution">
    <text evidence="9">The sequence shown here is derived from an EMBL/GenBank/DDBJ whole genome shotgun (WGS) entry which is preliminary data.</text>
</comment>
<feature type="coiled-coil region" evidence="5">
    <location>
        <begin position="40"/>
        <end position="69"/>
    </location>
</feature>
<dbReference type="PANTHER" id="PTHR14212">
    <property type="entry name" value="U4/U6-ASSOCIATED RNA SPLICING FACTOR-RELATED"/>
    <property type="match status" value="1"/>
</dbReference>
<dbReference type="AlphaFoldDB" id="A0A250XFI5"/>
<keyword evidence="5" id="KW-0175">Coiled coil</keyword>
<evidence type="ECO:0000256" key="6">
    <source>
        <dbReference type="SAM" id="MobiDB-lite"/>
    </source>
</evidence>
<feature type="region of interest" description="Disordered" evidence="6">
    <location>
        <begin position="559"/>
        <end position="583"/>
    </location>
</feature>
<dbReference type="GO" id="GO:0046540">
    <property type="term" value="C:U4/U6 x U5 tri-snRNP complex"/>
    <property type="evidence" value="ECO:0007669"/>
    <property type="project" value="InterPro"/>
</dbReference>
<feature type="region of interest" description="Disordered" evidence="6">
    <location>
        <begin position="1"/>
        <end position="36"/>
    </location>
</feature>
<evidence type="ECO:0000313" key="9">
    <source>
        <dbReference type="EMBL" id="GAX81848.1"/>
    </source>
</evidence>
<name>A0A250XFI5_9CHLO</name>
<reference evidence="9 10" key="1">
    <citation type="submission" date="2017-08" db="EMBL/GenBank/DDBJ databases">
        <title>Acidophilic green algal genome provides insights into adaptation to an acidic environment.</title>
        <authorList>
            <person name="Hirooka S."/>
            <person name="Hirose Y."/>
            <person name="Kanesaki Y."/>
            <person name="Higuchi S."/>
            <person name="Fujiwara T."/>
            <person name="Onuma R."/>
            <person name="Era A."/>
            <person name="Ohbayashi R."/>
            <person name="Uzuka A."/>
            <person name="Nozaki H."/>
            <person name="Yoshikawa H."/>
            <person name="Miyagishima S.Y."/>
        </authorList>
    </citation>
    <scope>NUCLEOTIDE SEQUENCE [LARGE SCALE GENOMIC DNA]</scope>
    <source>
        <strain evidence="9 10">NIES-2499</strain>
    </source>
</reference>
<dbReference type="Pfam" id="PF08572">
    <property type="entry name" value="PRP3"/>
    <property type="match status" value="1"/>
</dbReference>
<dbReference type="InterPro" id="IPR027104">
    <property type="entry name" value="Prp3"/>
</dbReference>
<evidence type="ECO:0000313" key="10">
    <source>
        <dbReference type="Proteomes" id="UP000232323"/>
    </source>
</evidence>
<feature type="region of interest" description="Disordered" evidence="6">
    <location>
        <begin position="307"/>
        <end position="335"/>
    </location>
</feature>
<dbReference type="EMBL" id="BEGY01000071">
    <property type="protein sequence ID" value="GAX81848.1"/>
    <property type="molecule type" value="Genomic_DNA"/>
</dbReference>
<dbReference type="Proteomes" id="UP000232323">
    <property type="component" value="Unassembled WGS sequence"/>
</dbReference>
<evidence type="ECO:0000256" key="1">
    <source>
        <dbReference type="ARBA" id="ARBA00004123"/>
    </source>
</evidence>
<keyword evidence="3" id="KW-0508">mRNA splicing</keyword>
<evidence type="ECO:0000256" key="2">
    <source>
        <dbReference type="ARBA" id="ARBA00022664"/>
    </source>
</evidence>
<feature type="domain" description="Small nuclear ribonucleoprotein Prp3 C-terminal" evidence="7">
    <location>
        <begin position="493"/>
        <end position="631"/>
    </location>
</feature>
<organism evidence="9 10">
    <name type="scientific">Chlamydomonas eustigma</name>
    <dbReference type="NCBI Taxonomy" id="1157962"/>
    <lineage>
        <taxon>Eukaryota</taxon>
        <taxon>Viridiplantae</taxon>
        <taxon>Chlorophyta</taxon>
        <taxon>core chlorophytes</taxon>
        <taxon>Chlorophyceae</taxon>
        <taxon>CS clade</taxon>
        <taxon>Chlamydomonadales</taxon>
        <taxon>Chlamydomonadaceae</taxon>
        <taxon>Chlamydomonas</taxon>
    </lineage>
</organism>
<evidence type="ECO:0000256" key="4">
    <source>
        <dbReference type="ARBA" id="ARBA00023242"/>
    </source>
</evidence>
<dbReference type="GO" id="GO:0000398">
    <property type="term" value="P:mRNA splicing, via spliceosome"/>
    <property type="evidence" value="ECO:0007669"/>
    <property type="project" value="InterPro"/>
</dbReference>
<dbReference type="CDD" id="cd24162">
    <property type="entry name" value="Prp3_C"/>
    <property type="match status" value="1"/>
</dbReference>
<dbReference type="InterPro" id="IPR013881">
    <property type="entry name" value="Pre-mRNA_splic_Prp3_dom"/>
</dbReference>
<evidence type="ECO:0000256" key="3">
    <source>
        <dbReference type="ARBA" id="ARBA00023187"/>
    </source>
</evidence>
<gene>
    <name evidence="9" type="ORF">CEUSTIGMA_g9276.t1</name>
</gene>
<keyword evidence="2" id="KW-0507">mRNA processing</keyword>
<dbReference type="InterPro" id="IPR010541">
    <property type="entry name" value="Prp3_C"/>
</dbReference>
<protein>
    <submittedName>
        <fullName evidence="9">Uncharacterized protein</fullName>
    </submittedName>
</protein>
<dbReference type="OrthoDB" id="10264544at2759"/>
<dbReference type="STRING" id="1157962.A0A250XFI5"/>
<evidence type="ECO:0000259" key="8">
    <source>
        <dbReference type="Pfam" id="PF08572"/>
    </source>
</evidence>
<evidence type="ECO:0000259" key="7">
    <source>
        <dbReference type="Pfam" id="PF06544"/>
    </source>
</evidence>
<proteinExistence type="predicted"/>
<keyword evidence="10" id="KW-1185">Reference proteome</keyword>
<sequence length="645" mass="69867">MVEKRDLDSNVDGFNTVQLKKPKLEEGNDAAAPKRPALSLEALEKAKKALQLQKELKEKLKNLPQLQKSAAPTASAPTAPVGNPLLAAATAKAAQIAASFGMAVQSPLLPSPATAAAMTAAALAVQPTALAPSGFRAPKLLVDKAGREVDEQGNVIISRPVQVASSLKVNQAHLAGADKKPGLVLAGGIASVVVPGTSTSANPFLSGGAAAAGSSMPAVDPGFDERMVASKKSERRRKATFEFVQEGSFQKQAEMMRLKAKFGDAAVKKNSALLLPKGPIGPAANPNLVPIGGDPNLVPIGVRRDVSPGPMDEDEAGEAGVQAKPSEPAPPDVEWWDRNLMPSGSYEEDVREESVNIKENKISIYVEHPIPIEPPAEAQPPPPQPLKLTKKELKKLRTQKRQAREKEKQDLIRQGLLEAPKPKVKIANLYRVMGEQAVADPTAMEKEARKQMAERQSAHDDRNLARKLTPAEQREKKMKKLFDDTGLETITTVYKLARLDDRQQLHRGKVVLNAKENHMTGVLLISDPFCLVVVEGCQKSTKRYQKLMLRRIDWSMENEDRRGRGGAGGEGDEDAEAEDVEEREPNCCDMVWQGVVKERAFKKFAVEAIPDPIAAKALLESVGIGNYWDVAQSFNRDEAPPIVLD</sequence>
<feature type="compositionally biased region" description="Acidic residues" evidence="6">
    <location>
        <begin position="570"/>
        <end position="582"/>
    </location>
</feature>
<feature type="domain" description="Pre-mRNA-splicing factor 3" evidence="8">
    <location>
        <begin position="221"/>
        <end position="469"/>
    </location>
</feature>
<keyword evidence="4" id="KW-0539">Nucleus</keyword>
<evidence type="ECO:0000256" key="5">
    <source>
        <dbReference type="SAM" id="Coils"/>
    </source>
</evidence>
<accession>A0A250XFI5</accession>
<dbReference type="PANTHER" id="PTHR14212:SF0">
    <property type="entry name" value="U4_U6 SMALL NUCLEAR RIBONUCLEOPROTEIN PRP3"/>
    <property type="match status" value="1"/>
</dbReference>